<feature type="transmembrane region" description="Helical" evidence="2">
    <location>
        <begin position="152"/>
        <end position="170"/>
    </location>
</feature>
<evidence type="ECO:0000256" key="2">
    <source>
        <dbReference type="SAM" id="Phobius"/>
    </source>
</evidence>
<dbReference type="GO" id="GO:0006508">
    <property type="term" value="P:proteolysis"/>
    <property type="evidence" value="ECO:0007669"/>
    <property type="project" value="UniProtKB-KW"/>
</dbReference>
<evidence type="ECO:0000313" key="4">
    <source>
        <dbReference type="EMBL" id="SFL32863.1"/>
    </source>
</evidence>
<feature type="transmembrane region" description="Helical" evidence="2">
    <location>
        <begin position="226"/>
        <end position="245"/>
    </location>
</feature>
<organism evidence="4 5">
    <name type="scientific">Halogranum rubrum</name>
    <dbReference type="NCBI Taxonomy" id="553466"/>
    <lineage>
        <taxon>Archaea</taxon>
        <taxon>Methanobacteriati</taxon>
        <taxon>Methanobacteriota</taxon>
        <taxon>Stenosarchaea group</taxon>
        <taxon>Halobacteria</taxon>
        <taxon>Halobacteriales</taxon>
        <taxon>Haloferacaceae</taxon>
    </lineage>
</organism>
<dbReference type="RefSeq" id="WP_089870685.1">
    <property type="nucleotide sequence ID" value="NZ_FOTC01000004.1"/>
</dbReference>
<feature type="compositionally biased region" description="Polar residues" evidence="1">
    <location>
        <begin position="1"/>
        <end position="13"/>
    </location>
</feature>
<dbReference type="Pfam" id="PF02517">
    <property type="entry name" value="Rce1-like"/>
    <property type="match status" value="1"/>
</dbReference>
<proteinExistence type="predicted"/>
<sequence>MSSNGASEESQGSADGPHDSDYASLDPSSAEWRFELSLTYPVYFAIALLLVVSFVQFVDVFVLQLSAVPFPLIASRVLGIFVVLGYLWLLGQPLRAIGLHSKNVTWSFVIGGLPFMVLFLVGYGLQFTLLVVGETSPQLLFGAIDPMTGSTASTLFTVVYVGGTFLNSFLEEGLFRGVLLTHFMHRLSFWRANALQAMLFGLWHLVFPLHGLVTGQLTTSAAIDQAVQLLFLTTSAGFVFGYLFFQTNSLWTPWLAHTLDNLILNVFHIKTAGGLNGDMNIVMLASMLGFPLVFVVAWALGNRYEIPRLRSWGANRSFD</sequence>
<name>A0A1I4GTS1_9EURY</name>
<keyword evidence="2" id="KW-1133">Transmembrane helix</keyword>
<feature type="transmembrane region" description="Helical" evidence="2">
    <location>
        <begin position="70"/>
        <end position="89"/>
    </location>
</feature>
<feature type="transmembrane region" description="Helical" evidence="2">
    <location>
        <begin position="190"/>
        <end position="214"/>
    </location>
</feature>
<keyword evidence="2" id="KW-0812">Transmembrane</keyword>
<keyword evidence="5" id="KW-1185">Reference proteome</keyword>
<keyword evidence="2" id="KW-0472">Membrane</keyword>
<reference evidence="5" key="1">
    <citation type="submission" date="2016-10" db="EMBL/GenBank/DDBJ databases">
        <authorList>
            <person name="Varghese N."/>
            <person name="Submissions S."/>
        </authorList>
    </citation>
    <scope>NUCLEOTIDE SEQUENCE [LARGE SCALE GENOMIC DNA]</scope>
    <source>
        <strain evidence="5">CGMCC 1.7738</strain>
    </source>
</reference>
<protein>
    <submittedName>
        <fullName evidence="4">Membrane protease YdiL, CAAX protease family</fullName>
    </submittedName>
</protein>
<keyword evidence="4" id="KW-0378">Hydrolase</keyword>
<feature type="domain" description="CAAX prenyl protease 2/Lysostaphin resistance protein A-like" evidence="3">
    <location>
        <begin position="156"/>
        <end position="263"/>
    </location>
</feature>
<accession>A0A1I4GTS1</accession>
<feature type="transmembrane region" description="Helical" evidence="2">
    <location>
        <begin position="281"/>
        <end position="301"/>
    </location>
</feature>
<feature type="transmembrane region" description="Helical" evidence="2">
    <location>
        <begin position="42"/>
        <end position="63"/>
    </location>
</feature>
<evidence type="ECO:0000259" key="3">
    <source>
        <dbReference type="Pfam" id="PF02517"/>
    </source>
</evidence>
<dbReference type="Proteomes" id="UP000199607">
    <property type="component" value="Unassembled WGS sequence"/>
</dbReference>
<dbReference type="GO" id="GO:0004175">
    <property type="term" value="F:endopeptidase activity"/>
    <property type="evidence" value="ECO:0007669"/>
    <property type="project" value="UniProtKB-ARBA"/>
</dbReference>
<gene>
    <name evidence="4" type="ORF">SAMN04487950_3383</name>
</gene>
<feature type="region of interest" description="Disordered" evidence="1">
    <location>
        <begin position="1"/>
        <end position="23"/>
    </location>
</feature>
<dbReference type="GO" id="GO:0080120">
    <property type="term" value="P:CAAX-box protein maturation"/>
    <property type="evidence" value="ECO:0007669"/>
    <property type="project" value="UniProtKB-ARBA"/>
</dbReference>
<dbReference type="InterPro" id="IPR003675">
    <property type="entry name" value="Rce1/LyrA-like_dom"/>
</dbReference>
<feature type="transmembrane region" description="Helical" evidence="2">
    <location>
        <begin position="109"/>
        <end position="132"/>
    </location>
</feature>
<evidence type="ECO:0000313" key="5">
    <source>
        <dbReference type="Proteomes" id="UP000199607"/>
    </source>
</evidence>
<dbReference type="AlphaFoldDB" id="A0A1I4GTS1"/>
<keyword evidence="4" id="KW-0645">Protease</keyword>
<evidence type="ECO:0000256" key="1">
    <source>
        <dbReference type="SAM" id="MobiDB-lite"/>
    </source>
</evidence>
<dbReference type="EMBL" id="FOTC01000004">
    <property type="protein sequence ID" value="SFL32863.1"/>
    <property type="molecule type" value="Genomic_DNA"/>
</dbReference>